<keyword evidence="6 7" id="KW-0472">Membrane</keyword>
<name>A0AAV2HP25_LYMST</name>
<evidence type="ECO:0000256" key="3">
    <source>
        <dbReference type="ARBA" id="ARBA00022729"/>
    </source>
</evidence>
<evidence type="ECO:0000256" key="6">
    <source>
        <dbReference type="ARBA" id="ARBA00023136"/>
    </source>
</evidence>
<keyword evidence="2 7" id="KW-0812">Transmembrane</keyword>
<evidence type="ECO:0000256" key="5">
    <source>
        <dbReference type="ARBA" id="ARBA00022989"/>
    </source>
</evidence>
<evidence type="ECO:0000256" key="7">
    <source>
        <dbReference type="SAM" id="Phobius"/>
    </source>
</evidence>
<dbReference type="Pfam" id="PF09451">
    <property type="entry name" value="ATG27"/>
    <property type="match status" value="1"/>
</dbReference>
<dbReference type="SUPFAM" id="SSF50911">
    <property type="entry name" value="Mannose 6-phosphate receptor domain"/>
    <property type="match status" value="1"/>
</dbReference>
<evidence type="ECO:0000256" key="4">
    <source>
        <dbReference type="ARBA" id="ARBA00022927"/>
    </source>
</evidence>
<dbReference type="Proteomes" id="UP001497497">
    <property type="component" value="Unassembled WGS sequence"/>
</dbReference>
<dbReference type="PANTHER" id="PTHR15071:SF0">
    <property type="entry name" value="MANNOSE 6-PHOSPHATE RECEPTOR-LIKE PROTEIN 1"/>
    <property type="match status" value="1"/>
</dbReference>
<keyword evidence="4" id="KW-0653">Protein transport</keyword>
<keyword evidence="5 7" id="KW-1133">Transmembrane helix</keyword>
<accession>A0AAV2HP25</accession>
<sequence length="251" mass="27255">MAWAVGDFITAFVTISCLLNQGRVSALLCEGDGPCRCKYNDGSGTVDISSLGNQDGTARFPDVVSSFDGSSYAYNPCFPATLGSCKDAAACKKAGDDYIEMGEQSTAIWSYTGYYPLVTYTTPDGKKTEVMFLCDATRQVPQLDVIGEVITGTVSMNMWSNCACPNQCKRVDPLPTDSSLTTGSIMVIIFFSMLFVYLIFGLVFNYTNNKTGKELLPNYGFWSSVHGLIADGFRLVFTCSCGRSKAQYDAI</sequence>
<dbReference type="InterPro" id="IPR018939">
    <property type="entry name" value="Autophagy-rel_prot_27"/>
</dbReference>
<proteinExistence type="predicted"/>
<keyword evidence="10" id="KW-1185">Reference proteome</keyword>
<evidence type="ECO:0000256" key="2">
    <source>
        <dbReference type="ARBA" id="ARBA00022692"/>
    </source>
</evidence>
<protein>
    <recommendedName>
        <fullName evidence="11">Cation-dependent mannose-6-phosphate receptor</fullName>
    </recommendedName>
</protein>
<dbReference type="AlphaFoldDB" id="A0AAV2HP25"/>
<evidence type="ECO:0000256" key="8">
    <source>
        <dbReference type="SAM" id="SignalP"/>
    </source>
</evidence>
<dbReference type="PANTHER" id="PTHR15071">
    <property type="entry name" value="MANNOSE-6-PHOSPHATE RECEPTOR FAMILY MEMBER"/>
    <property type="match status" value="1"/>
</dbReference>
<dbReference type="GO" id="GO:0000139">
    <property type="term" value="C:Golgi membrane"/>
    <property type="evidence" value="ECO:0007669"/>
    <property type="project" value="UniProtKB-SubCell"/>
</dbReference>
<comment type="subcellular location">
    <subcellularLocation>
        <location evidence="1">Preautophagosomal structure membrane</location>
        <topology evidence="1">Single-pass type I membrane protein</topology>
    </subcellularLocation>
</comment>
<keyword evidence="4" id="KW-0813">Transport</keyword>
<evidence type="ECO:0008006" key="11">
    <source>
        <dbReference type="Google" id="ProtNLM"/>
    </source>
</evidence>
<evidence type="ECO:0000313" key="9">
    <source>
        <dbReference type="EMBL" id="CAL1535582.1"/>
    </source>
</evidence>
<dbReference type="InterPro" id="IPR009011">
    <property type="entry name" value="Man6P_isomerase_rcpt-bd_dom_sf"/>
</dbReference>
<evidence type="ECO:0000313" key="10">
    <source>
        <dbReference type="Proteomes" id="UP001497497"/>
    </source>
</evidence>
<evidence type="ECO:0000256" key="1">
    <source>
        <dbReference type="ARBA" id="ARBA00004472"/>
    </source>
</evidence>
<dbReference type="Gene3D" id="2.70.130.10">
    <property type="entry name" value="Mannose-6-phosphate receptor binding domain"/>
    <property type="match status" value="1"/>
</dbReference>
<feature type="transmembrane region" description="Helical" evidence="7">
    <location>
        <begin position="185"/>
        <end position="206"/>
    </location>
</feature>
<organism evidence="9 10">
    <name type="scientific">Lymnaea stagnalis</name>
    <name type="common">Great pond snail</name>
    <name type="synonym">Helix stagnalis</name>
    <dbReference type="NCBI Taxonomy" id="6523"/>
    <lineage>
        <taxon>Eukaryota</taxon>
        <taxon>Metazoa</taxon>
        <taxon>Spiralia</taxon>
        <taxon>Lophotrochozoa</taxon>
        <taxon>Mollusca</taxon>
        <taxon>Gastropoda</taxon>
        <taxon>Heterobranchia</taxon>
        <taxon>Euthyneura</taxon>
        <taxon>Panpulmonata</taxon>
        <taxon>Hygrophila</taxon>
        <taxon>Lymnaeoidea</taxon>
        <taxon>Lymnaeidae</taxon>
        <taxon>Lymnaea</taxon>
    </lineage>
</organism>
<dbReference type="EMBL" id="CAXITT010000206">
    <property type="protein sequence ID" value="CAL1535582.1"/>
    <property type="molecule type" value="Genomic_DNA"/>
</dbReference>
<feature type="signal peptide" evidence="8">
    <location>
        <begin position="1"/>
        <end position="26"/>
    </location>
</feature>
<keyword evidence="3 8" id="KW-0732">Signal</keyword>
<dbReference type="GO" id="GO:0005802">
    <property type="term" value="C:trans-Golgi network"/>
    <property type="evidence" value="ECO:0007669"/>
    <property type="project" value="TreeGrafter"/>
</dbReference>
<gene>
    <name evidence="9" type="ORF">GSLYS_00009542001</name>
</gene>
<comment type="caution">
    <text evidence="9">The sequence shown here is derived from an EMBL/GenBank/DDBJ whole genome shotgun (WGS) entry which is preliminary data.</text>
</comment>
<reference evidence="9 10" key="1">
    <citation type="submission" date="2024-04" db="EMBL/GenBank/DDBJ databases">
        <authorList>
            <consortium name="Genoscope - CEA"/>
            <person name="William W."/>
        </authorList>
    </citation>
    <scope>NUCLEOTIDE SEQUENCE [LARGE SCALE GENOMIC DNA]</scope>
</reference>
<feature type="chain" id="PRO_5043483460" description="Cation-dependent mannose-6-phosphate receptor" evidence="8">
    <location>
        <begin position="27"/>
        <end position="251"/>
    </location>
</feature>